<organism evidence="3 4">
    <name type="scientific">Nocardia pseudobrasiliensis</name>
    <dbReference type="NCBI Taxonomy" id="45979"/>
    <lineage>
        <taxon>Bacteria</taxon>
        <taxon>Bacillati</taxon>
        <taxon>Actinomycetota</taxon>
        <taxon>Actinomycetes</taxon>
        <taxon>Mycobacteriales</taxon>
        <taxon>Nocardiaceae</taxon>
        <taxon>Nocardia</taxon>
    </lineage>
</organism>
<gene>
    <name evidence="3" type="ORF">DFR76_10978</name>
</gene>
<keyword evidence="1" id="KW-0560">Oxidoreductase</keyword>
<dbReference type="GO" id="GO:0016627">
    <property type="term" value="F:oxidoreductase activity, acting on the CH-CH group of donors"/>
    <property type="evidence" value="ECO:0007669"/>
    <property type="project" value="TreeGrafter"/>
</dbReference>
<dbReference type="InterPro" id="IPR052019">
    <property type="entry name" value="F420H2_bilvrd_red/Heme_oxyg"/>
</dbReference>
<dbReference type="Pfam" id="PF01243">
    <property type="entry name" value="PNPOx_N"/>
    <property type="match status" value="1"/>
</dbReference>
<dbReference type="RefSeq" id="WP_067999111.1">
    <property type="nucleotide sequence ID" value="NZ_QQBC01000009.1"/>
</dbReference>
<dbReference type="STRING" id="1210086.GCA_001613105_03633"/>
<dbReference type="InterPro" id="IPR019920">
    <property type="entry name" value="F420-binding_dom_put"/>
</dbReference>
<dbReference type="PANTHER" id="PTHR35176">
    <property type="entry name" value="HEME OXYGENASE HI_0854-RELATED"/>
    <property type="match status" value="1"/>
</dbReference>
<dbReference type="SUPFAM" id="SSF50475">
    <property type="entry name" value="FMN-binding split barrel"/>
    <property type="match status" value="1"/>
</dbReference>
<protein>
    <submittedName>
        <fullName evidence="3">PPOX class probable F420-dependent enzyme</fullName>
    </submittedName>
</protein>
<keyword evidence="4" id="KW-1185">Reference proteome</keyword>
<evidence type="ECO:0000259" key="2">
    <source>
        <dbReference type="Pfam" id="PF01243"/>
    </source>
</evidence>
<dbReference type="Proteomes" id="UP000254869">
    <property type="component" value="Unassembled WGS sequence"/>
</dbReference>
<dbReference type="GO" id="GO:0070967">
    <property type="term" value="F:coenzyme F420 binding"/>
    <property type="evidence" value="ECO:0007669"/>
    <property type="project" value="TreeGrafter"/>
</dbReference>
<reference evidence="3 4" key="1">
    <citation type="submission" date="2018-07" db="EMBL/GenBank/DDBJ databases">
        <title>Genomic Encyclopedia of Type Strains, Phase IV (KMG-IV): sequencing the most valuable type-strain genomes for metagenomic binning, comparative biology and taxonomic classification.</title>
        <authorList>
            <person name="Goeker M."/>
        </authorList>
    </citation>
    <scope>NUCLEOTIDE SEQUENCE [LARGE SCALE GENOMIC DNA]</scope>
    <source>
        <strain evidence="3 4">DSM 44290</strain>
    </source>
</reference>
<dbReference type="PANTHER" id="PTHR35176:SF6">
    <property type="entry name" value="HEME OXYGENASE HI_0854-RELATED"/>
    <property type="match status" value="1"/>
</dbReference>
<sequence>MLPDKVRKLFAAPHYGVVATVEPDGTPQSSLVWVRADDEAVYFSTLKDRRKYTNLVTNPHVSILVEAEGDYVEVRGAAELTEAGGRELIDSLAQEYTGSPFRTETADKVRVVVRIVPDKILTVGPKPGTVERLR</sequence>
<comment type="caution">
    <text evidence="3">The sequence shown here is derived from an EMBL/GenBank/DDBJ whole genome shotgun (WGS) entry which is preliminary data.</text>
</comment>
<evidence type="ECO:0000256" key="1">
    <source>
        <dbReference type="ARBA" id="ARBA00023002"/>
    </source>
</evidence>
<dbReference type="NCBIfam" id="TIGR03618">
    <property type="entry name" value="Rv1155_F420"/>
    <property type="match status" value="1"/>
</dbReference>
<dbReference type="Gene3D" id="2.30.110.10">
    <property type="entry name" value="Electron Transport, Fmn-binding Protein, Chain A"/>
    <property type="match status" value="1"/>
</dbReference>
<accession>A0A370HZ05</accession>
<dbReference type="InterPro" id="IPR011576">
    <property type="entry name" value="Pyridox_Oxase_N"/>
</dbReference>
<dbReference type="InterPro" id="IPR012349">
    <property type="entry name" value="Split_barrel_FMN-bd"/>
</dbReference>
<dbReference type="EMBL" id="QQBC01000009">
    <property type="protein sequence ID" value="RDI63742.1"/>
    <property type="molecule type" value="Genomic_DNA"/>
</dbReference>
<feature type="domain" description="Pyridoxamine 5'-phosphate oxidase N-terminal" evidence="2">
    <location>
        <begin position="2"/>
        <end position="123"/>
    </location>
</feature>
<evidence type="ECO:0000313" key="4">
    <source>
        <dbReference type="Proteomes" id="UP000254869"/>
    </source>
</evidence>
<proteinExistence type="predicted"/>
<dbReference type="GO" id="GO:0005829">
    <property type="term" value="C:cytosol"/>
    <property type="evidence" value="ECO:0007669"/>
    <property type="project" value="TreeGrafter"/>
</dbReference>
<name>A0A370HZ05_9NOCA</name>
<evidence type="ECO:0000313" key="3">
    <source>
        <dbReference type="EMBL" id="RDI63742.1"/>
    </source>
</evidence>
<dbReference type="AlphaFoldDB" id="A0A370HZ05"/>